<evidence type="ECO:0000256" key="1">
    <source>
        <dbReference type="ARBA" id="ARBA00009860"/>
    </source>
</evidence>
<evidence type="ECO:0000256" key="4">
    <source>
        <dbReference type="ARBA" id="ARBA00022884"/>
    </source>
</evidence>
<accession>A0A061B0T6</accession>
<dbReference type="Pfam" id="PF01652">
    <property type="entry name" value="IF4E"/>
    <property type="match status" value="1"/>
</dbReference>
<dbReference type="PANTHER" id="PTHR11960:SF8">
    <property type="entry name" value="EUKARYOTIC TRANSLATION INITIATION FACTOR 4E1-RELATED"/>
    <property type="match status" value="1"/>
</dbReference>
<feature type="compositionally biased region" description="Polar residues" evidence="7">
    <location>
        <begin position="1"/>
        <end position="12"/>
    </location>
</feature>
<dbReference type="OrthoDB" id="590761at2759"/>
<feature type="compositionally biased region" description="Polar residues" evidence="7">
    <location>
        <begin position="19"/>
        <end position="29"/>
    </location>
</feature>
<dbReference type="AlphaFoldDB" id="A0A061B0T6"/>
<evidence type="ECO:0000256" key="2">
    <source>
        <dbReference type="ARBA" id="ARBA00022540"/>
    </source>
</evidence>
<sequence>MSEELNQATQNLALDEKTQSAGSTVITDNQKPEYKHPLNSGWTLWYTKPQADKSESWSDLLKPIITFHSVEEFWGIYNSIPQPSELPLKADYHLFREGIKPEWEDVANSNGGKFNYAFQDRKNTSLNDIWLRACLALIGETIQDDEEEVNGIVVSIRSFAYKVALWTKSTQKVKLFPIGEKFKKVLTLPDSELIEFFDHKDSDTRGAKPVMMI</sequence>
<evidence type="ECO:0000256" key="7">
    <source>
        <dbReference type="SAM" id="MobiDB-lite"/>
    </source>
</evidence>
<dbReference type="GO" id="GO:0003743">
    <property type="term" value="F:translation initiation factor activity"/>
    <property type="evidence" value="ECO:0007669"/>
    <property type="project" value="UniProtKB-KW"/>
</dbReference>
<name>A0A061B0T6_CYBFA</name>
<gene>
    <name evidence="8" type="ORF">CYFA0S_12e00364g</name>
</gene>
<dbReference type="GO" id="GO:0006417">
    <property type="term" value="P:regulation of translation"/>
    <property type="evidence" value="ECO:0007669"/>
    <property type="project" value="UniProtKB-KW"/>
</dbReference>
<keyword evidence="4 6" id="KW-0694">RNA-binding</keyword>
<dbReference type="InterPro" id="IPR001040">
    <property type="entry name" value="TIF_eIF_4E"/>
</dbReference>
<reference evidence="8" key="1">
    <citation type="journal article" date="2014" name="Genome Announc.">
        <title>Genome sequence of the yeast Cyberlindnera fabianii (Hansenula fabianii).</title>
        <authorList>
            <person name="Freel K.C."/>
            <person name="Sarilar V."/>
            <person name="Neuveglise C."/>
            <person name="Devillers H."/>
            <person name="Friedrich A."/>
            <person name="Schacherer J."/>
        </authorList>
    </citation>
    <scope>NUCLEOTIDE SEQUENCE</scope>
    <source>
        <strain evidence="8">YJS4271</strain>
    </source>
</reference>
<feature type="region of interest" description="Disordered" evidence="7">
    <location>
        <begin position="1"/>
        <end position="32"/>
    </location>
</feature>
<evidence type="ECO:0000256" key="3">
    <source>
        <dbReference type="ARBA" id="ARBA00022845"/>
    </source>
</evidence>
<evidence type="ECO:0000256" key="5">
    <source>
        <dbReference type="ARBA" id="ARBA00022917"/>
    </source>
</evidence>
<evidence type="ECO:0000256" key="6">
    <source>
        <dbReference type="RuleBase" id="RU004374"/>
    </source>
</evidence>
<dbReference type="GO" id="GO:0016281">
    <property type="term" value="C:eukaryotic translation initiation factor 4F complex"/>
    <property type="evidence" value="ECO:0007669"/>
    <property type="project" value="TreeGrafter"/>
</dbReference>
<dbReference type="EMBL" id="LK052897">
    <property type="protein sequence ID" value="CDR43421.1"/>
    <property type="molecule type" value="Genomic_DNA"/>
</dbReference>
<dbReference type="Gene3D" id="3.30.760.10">
    <property type="entry name" value="RNA Cap, Translation Initiation Factor Eif4e"/>
    <property type="match status" value="1"/>
</dbReference>
<dbReference type="InterPro" id="IPR023398">
    <property type="entry name" value="TIF_eIF4e-like"/>
</dbReference>
<dbReference type="SUPFAM" id="SSF55418">
    <property type="entry name" value="eIF4e-like"/>
    <property type="match status" value="1"/>
</dbReference>
<keyword evidence="2 6" id="KW-0396">Initiation factor</keyword>
<dbReference type="PhylomeDB" id="A0A061B0T6"/>
<protein>
    <submittedName>
        <fullName evidence="8">CYFA0S12e00364g1_1</fullName>
    </submittedName>
</protein>
<dbReference type="GO" id="GO:0000340">
    <property type="term" value="F:RNA 7-methylguanosine cap binding"/>
    <property type="evidence" value="ECO:0007669"/>
    <property type="project" value="TreeGrafter"/>
</dbReference>
<organism evidence="8">
    <name type="scientific">Cyberlindnera fabianii</name>
    <name type="common">Yeast</name>
    <name type="synonym">Hansenula fabianii</name>
    <dbReference type="NCBI Taxonomy" id="36022"/>
    <lineage>
        <taxon>Eukaryota</taxon>
        <taxon>Fungi</taxon>
        <taxon>Dikarya</taxon>
        <taxon>Ascomycota</taxon>
        <taxon>Saccharomycotina</taxon>
        <taxon>Saccharomycetes</taxon>
        <taxon>Phaffomycetales</taxon>
        <taxon>Phaffomycetaceae</taxon>
        <taxon>Cyberlindnera</taxon>
    </lineage>
</organism>
<comment type="similarity">
    <text evidence="1 6">Belongs to the eukaryotic initiation factor 4E family.</text>
</comment>
<keyword evidence="5 6" id="KW-0648">Protein biosynthesis</keyword>
<dbReference type="PANTHER" id="PTHR11960">
    <property type="entry name" value="EUKARYOTIC TRANSLATION INITIATION FACTOR 4E RELATED"/>
    <property type="match status" value="1"/>
</dbReference>
<keyword evidence="3" id="KW-0810">Translation regulation</keyword>
<proteinExistence type="inferred from homology"/>
<evidence type="ECO:0000313" key="8">
    <source>
        <dbReference type="EMBL" id="CDR43421.1"/>
    </source>
</evidence>